<feature type="transmembrane region" description="Helical" evidence="8">
    <location>
        <begin position="812"/>
        <end position="840"/>
    </location>
</feature>
<evidence type="ECO:0000259" key="9">
    <source>
        <dbReference type="PROSITE" id="PS50893"/>
    </source>
</evidence>
<feature type="transmembrane region" description="Helical" evidence="8">
    <location>
        <begin position="199"/>
        <end position="216"/>
    </location>
</feature>
<gene>
    <name evidence="11" type="ORF">P154DRAFT_531955</name>
</gene>
<name>A0A6A5WUL6_9PLEO</name>
<dbReference type="FunFam" id="3.40.50.300:FF:001471">
    <property type="entry name" value="P-loop containing nucleoside triphosphate hydrolase protein"/>
    <property type="match status" value="1"/>
</dbReference>
<reference evidence="11" key="1">
    <citation type="journal article" date="2020" name="Stud. Mycol.">
        <title>101 Dothideomycetes genomes: a test case for predicting lifestyles and emergence of pathogens.</title>
        <authorList>
            <person name="Haridas S."/>
            <person name="Albert R."/>
            <person name="Binder M."/>
            <person name="Bloem J."/>
            <person name="Labutti K."/>
            <person name="Salamov A."/>
            <person name="Andreopoulos B."/>
            <person name="Baker S."/>
            <person name="Barry K."/>
            <person name="Bills G."/>
            <person name="Bluhm B."/>
            <person name="Cannon C."/>
            <person name="Castanera R."/>
            <person name="Culley D."/>
            <person name="Daum C."/>
            <person name="Ezra D."/>
            <person name="Gonzalez J."/>
            <person name="Henrissat B."/>
            <person name="Kuo A."/>
            <person name="Liang C."/>
            <person name="Lipzen A."/>
            <person name="Lutzoni F."/>
            <person name="Magnuson J."/>
            <person name="Mondo S."/>
            <person name="Nolan M."/>
            <person name="Ohm R."/>
            <person name="Pangilinan J."/>
            <person name="Park H.-J."/>
            <person name="Ramirez L."/>
            <person name="Alfaro M."/>
            <person name="Sun H."/>
            <person name="Tritt A."/>
            <person name="Yoshinaga Y."/>
            <person name="Zwiers L.-H."/>
            <person name="Turgeon B."/>
            <person name="Goodwin S."/>
            <person name="Spatafora J."/>
            <person name="Crous P."/>
            <person name="Grigoriev I."/>
        </authorList>
    </citation>
    <scope>NUCLEOTIDE SEQUENCE</scope>
    <source>
        <strain evidence="11">CBS 123094</strain>
    </source>
</reference>
<keyword evidence="6 8" id="KW-0472">Membrane</keyword>
<dbReference type="InterPro" id="IPR039421">
    <property type="entry name" value="Type_1_exporter"/>
</dbReference>
<feature type="transmembrane region" description="Helical" evidence="8">
    <location>
        <begin position="98"/>
        <end position="121"/>
    </location>
</feature>
<dbReference type="PANTHER" id="PTHR43394:SF1">
    <property type="entry name" value="ATP-BINDING CASSETTE SUB-FAMILY B MEMBER 10, MITOCHONDRIAL"/>
    <property type="match status" value="1"/>
</dbReference>
<dbReference type="InterPro" id="IPR011527">
    <property type="entry name" value="ABC1_TM_dom"/>
</dbReference>
<feature type="transmembrane region" description="Helical" evidence="8">
    <location>
        <begin position="282"/>
        <end position="298"/>
    </location>
</feature>
<accession>A0A6A5WUL6</accession>
<dbReference type="SUPFAM" id="SSF52540">
    <property type="entry name" value="P-loop containing nucleoside triphosphate hydrolases"/>
    <property type="match status" value="2"/>
</dbReference>
<comment type="subcellular location">
    <subcellularLocation>
        <location evidence="1">Membrane</location>
        <topology evidence="1">Multi-pass membrane protein</topology>
    </subcellularLocation>
</comment>
<feature type="domain" description="ABC transporter" evidence="9">
    <location>
        <begin position="377"/>
        <end position="615"/>
    </location>
</feature>
<dbReference type="InterPro" id="IPR003593">
    <property type="entry name" value="AAA+_ATPase"/>
</dbReference>
<feature type="transmembrane region" description="Helical" evidence="8">
    <location>
        <begin position="173"/>
        <end position="193"/>
    </location>
</feature>
<dbReference type="GO" id="GO:0015421">
    <property type="term" value="F:ABC-type oligopeptide transporter activity"/>
    <property type="evidence" value="ECO:0007669"/>
    <property type="project" value="TreeGrafter"/>
</dbReference>
<dbReference type="Gene3D" id="3.40.50.300">
    <property type="entry name" value="P-loop containing nucleotide triphosphate hydrolases"/>
    <property type="match status" value="2"/>
</dbReference>
<keyword evidence="3" id="KW-0547">Nucleotide-binding</keyword>
<feature type="transmembrane region" description="Helical" evidence="8">
    <location>
        <begin position="318"/>
        <end position="338"/>
    </location>
</feature>
<dbReference type="PROSITE" id="PS00211">
    <property type="entry name" value="ABC_TRANSPORTER_1"/>
    <property type="match status" value="1"/>
</dbReference>
<evidence type="ECO:0000256" key="2">
    <source>
        <dbReference type="ARBA" id="ARBA00022692"/>
    </source>
</evidence>
<evidence type="ECO:0000313" key="11">
    <source>
        <dbReference type="EMBL" id="KAF2003911.1"/>
    </source>
</evidence>
<dbReference type="Pfam" id="PF00005">
    <property type="entry name" value="ABC_tran"/>
    <property type="match status" value="2"/>
</dbReference>
<keyword evidence="2 8" id="KW-0812">Transmembrane</keyword>
<dbReference type="GO" id="GO:0016887">
    <property type="term" value="F:ATP hydrolysis activity"/>
    <property type="evidence" value="ECO:0007669"/>
    <property type="project" value="InterPro"/>
</dbReference>
<dbReference type="InterPro" id="IPR027417">
    <property type="entry name" value="P-loop_NTPase"/>
</dbReference>
<dbReference type="EMBL" id="ML977570">
    <property type="protein sequence ID" value="KAF2003911.1"/>
    <property type="molecule type" value="Genomic_DNA"/>
</dbReference>
<feature type="domain" description="ABC transporter" evidence="9">
    <location>
        <begin position="1133"/>
        <end position="1387"/>
    </location>
</feature>
<evidence type="ECO:0000256" key="3">
    <source>
        <dbReference type="ARBA" id="ARBA00022741"/>
    </source>
</evidence>
<dbReference type="CDD" id="cd18578">
    <property type="entry name" value="ABC_6TM_Pgp_ABCB1_D2_like"/>
    <property type="match status" value="1"/>
</dbReference>
<dbReference type="FunFam" id="3.40.50.300:FF:003218">
    <property type="entry name" value="ABC a-pheromone efflux pump AtrD"/>
    <property type="match status" value="1"/>
</dbReference>
<feature type="transmembrane region" description="Helical" evidence="8">
    <location>
        <begin position="852"/>
        <end position="877"/>
    </location>
</feature>
<evidence type="ECO:0000256" key="6">
    <source>
        <dbReference type="ARBA" id="ARBA00023136"/>
    </source>
</evidence>
<proteinExistence type="predicted"/>
<dbReference type="SMART" id="SM00382">
    <property type="entry name" value="AAA"/>
    <property type="match status" value="2"/>
</dbReference>
<evidence type="ECO:0000256" key="1">
    <source>
        <dbReference type="ARBA" id="ARBA00004141"/>
    </source>
</evidence>
<keyword evidence="5 8" id="KW-1133">Transmembrane helix</keyword>
<protein>
    <submittedName>
        <fullName evidence="11">P-loop containing nucleoside triphosphate hydrolase protein</fullName>
    </submittedName>
</protein>
<dbReference type="GO" id="GO:0005524">
    <property type="term" value="F:ATP binding"/>
    <property type="evidence" value="ECO:0007669"/>
    <property type="project" value="UniProtKB-KW"/>
</dbReference>
<feature type="domain" description="ABC transmembrane type-1" evidence="10">
    <location>
        <begin position="52"/>
        <end position="340"/>
    </location>
</feature>
<evidence type="ECO:0000256" key="4">
    <source>
        <dbReference type="ARBA" id="ARBA00022840"/>
    </source>
</evidence>
<dbReference type="GO" id="GO:0016020">
    <property type="term" value="C:membrane"/>
    <property type="evidence" value="ECO:0007669"/>
    <property type="project" value="UniProtKB-SubCell"/>
</dbReference>
<keyword evidence="11" id="KW-0378">Hydrolase</keyword>
<feature type="compositionally biased region" description="Polar residues" evidence="7">
    <location>
        <begin position="706"/>
        <end position="726"/>
    </location>
</feature>
<evidence type="ECO:0000259" key="10">
    <source>
        <dbReference type="PROSITE" id="PS50929"/>
    </source>
</evidence>
<feature type="transmembrane region" description="Helical" evidence="8">
    <location>
        <begin position="958"/>
        <end position="978"/>
    </location>
</feature>
<evidence type="ECO:0000256" key="5">
    <source>
        <dbReference type="ARBA" id="ARBA00022989"/>
    </source>
</evidence>
<feature type="transmembrane region" description="Helical" evidence="8">
    <location>
        <begin position="46"/>
        <end position="71"/>
    </location>
</feature>
<dbReference type="PROSITE" id="PS50929">
    <property type="entry name" value="ABC_TM1F"/>
    <property type="match status" value="2"/>
</dbReference>
<evidence type="ECO:0000256" key="8">
    <source>
        <dbReference type="SAM" id="Phobius"/>
    </source>
</evidence>
<feature type="transmembrane region" description="Helical" evidence="8">
    <location>
        <begin position="932"/>
        <end position="952"/>
    </location>
</feature>
<evidence type="ECO:0000256" key="7">
    <source>
        <dbReference type="SAM" id="MobiDB-lite"/>
    </source>
</evidence>
<dbReference type="OrthoDB" id="6500128at2759"/>
<dbReference type="Gene3D" id="1.20.1560.10">
    <property type="entry name" value="ABC transporter type 1, transmembrane domain"/>
    <property type="match status" value="3"/>
</dbReference>
<dbReference type="SUPFAM" id="SSF90123">
    <property type="entry name" value="ABC transporter transmembrane region"/>
    <property type="match status" value="2"/>
</dbReference>
<dbReference type="InterPro" id="IPR003439">
    <property type="entry name" value="ABC_transporter-like_ATP-bd"/>
</dbReference>
<sequence>MATSSASGAMGEEESKRAHDDDEYELLRRAGWKALFGFTTKRHLPIAFAASFMAVVAALAVPALAIMYGLIFRQFTDYGAGKISSSELLSHTSKYCTWMTGFTALCWLACNIFFGLFVAFGELQARSARERIFNVLLSKDMAWYDTRDGGMAAFLPTIQMQIRDLQLSVAQPLGEAIFCLVQALAALGVALYFSWNLTMITICTVPLIFFVMSVLSRRMTKRLHEQAGQLQQALKCLTGALQNIEAVKCFNGERYELHRFIAAITRAASVFNRQANVRSSQIAIMQFFTLSIFVQGFWYGSHLVITGQKNAGQVITTIYAALMTVQAITTFLPQLIILQKGKVAGARLRMLLEQIRKDNSGPEIQGSQKPDHYSGNVQFQRVTFTYPTRPDQPALRDASIFFPAGETTFVIGRSGSGKSTLGQLLVRFYEPSSGQILIDDTPLGTLDARWLRDNVTLVEQHSVLFNETIRRNITLAKKDEPVTELAVTQMVEFALLEQMIQDLPSGLDTMVGNRGGSVSGGQRQRMALARARLRDTPVLVLDESTSALDYVTRAAVLQGIREWRRGKTTIVITHDISQILPEDFVYVLDNSRVVQEGYRRTLEAKLGSAFHTFLASVQEEHTKAVTEPKGRKLSLDDTDETMNLYAASWGVDTHRRSTIFDNSFLSPIFSPGRNSILVAGSLSECRRSSVVQLELGRSSPLPLKQPPNSQRTSYDPTGTGYESGSLRTIGGDADRCSSIESVPHPLTSVQAEEPVHLDTSIGLSFREKWRQKKVRFRRRNWGKEISTSNPGSLSLFQIVRTVWPALPARSRLALVGAALFACIHAAATPTFAFIFARLLSTFYAAAEQRKMALIYALSILGVAVIDGIASYCFHFLFDVSAQSWTNVLKAEAMRRILLQPREFFDRESNSVSRIAECLDHFAEEARNLPGRFVGIALVAVAMVTIAIIWSMISCWKLTLVSLSMGPVLYLITACYNVISHRWETASNEADEGIGEVLHETFVNIRTVRCLVLEEHFRTKYRESITEALKVGLKRAIYTGSIHGLNYASLYFVTVFLFWFGALIVSRGEFATTDIIQVFTILLFSLNHVNYLGNYIPQINIARDAGSRLLRLATLPQDSHERRGTIQVQTAGEVVLDKVTFAYPTRKEQAVLRDVSFRIAKGSCTAIVGSSGSGKSTIAALLLKLYETQSLPVFGPPDFLVSGRDVKTLHTASLRSRMAMVSQSPVIFSGTIAENISYGLAPSSSRASMESIRRAARATGIAEFIDSLPQGYSTVIGEGGSGLSGGQAQRVAIARALVRDPDILILDEATSALDAESAGIIRDTIQRLVEGKGGARDGDMTVIIITHAREMMAIAEYIVMLDKGRVVEEGKYEELVRNRHGAFGRLLRGEQGEG</sequence>
<dbReference type="CDD" id="cd18577">
    <property type="entry name" value="ABC_6TM_Pgp_ABCB1_D1_like"/>
    <property type="match status" value="1"/>
</dbReference>
<dbReference type="Proteomes" id="UP000799779">
    <property type="component" value="Unassembled WGS sequence"/>
</dbReference>
<keyword evidence="4" id="KW-0067">ATP-binding</keyword>
<dbReference type="Pfam" id="PF00664">
    <property type="entry name" value="ABC_membrane"/>
    <property type="match status" value="2"/>
</dbReference>
<evidence type="ECO:0000313" key="12">
    <source>
        <dbReference type="Proteomes" id="UP000799779"/>
    </source>
</evidence>
<dbReference type="PROSITE" id="PS50893">
    <property type="entry name" value="ABC_TRANSPORTER_2"/>
    <property type="match status" value="2"/>
</dbReference>
<feature type="domain" description="ABC transmembrane type-1" evidence="10">
    <location>
        <begin position="815"/>
        <end position="1098"/>
    </location>
</feature>
<feature type="transmembrane region" description="Helical" evidence="8">
    <location>
        <begin position="1043"/>
        <end position="1062"/>
    </location>
</feature>
<dbReference type="InterPro" id="IPR017871">
    <property type="entry name" value="ABC_transporter-like_CS"/>
</dbReference>
<dbReference type="PANTHER" id="PTHR43394">
    <property type="entry name" value="ATP-DEPENDENT PERMEASE MDL1, MITOCHONDRIAL"/>
    <property type="match status" value="1"/>
</dbReference>
<feature type="region of interest" description="Disordered" evidence="7">
    <location>
        <begin position="696"/>
        <end position="727"/>
    </location>
</feature>
<keyword evidence="12" id="KW-1185">Reference proteome</keyword>
<dbReference type="InterPro" id="IPR036640">
    <property type="entry name" value="ABC1_TM_sf"/>
</dbReference>
<organism evidence="11 12">
    <name type="scientific">Amniculicola lignicola CBS 123094</name>
    <dbReference type="NCBI Taxonomy" id="1392246"/>
    <lineage>
        <taxon>Eukaryota</taxon>
        <taxon>Fungi</taxon>
        <taxon>Dikarya</taxon>
        <taxon>Ascomycota</taxon>
        <taxon>Pezizomycotina</taxon>
        <taxon>Dothideomycetes</taxon>
        <taxon>Pleosporomycetidae</taxon>
        <taxon>Pleosporales</taxon>
        <taxon>Amniculicolaceae</taxon>
        <taxon>Amniculicola</taxon>
    </lineage>
</organism>